<dbReference type="Proteomes" id="UP000057981">
    <property type="component" value="Chromosome"/>
</dbReference>
<gene>
    <name evidence="2" type="ORF">APS56_01715</name>
</gene>
<feature type="region of interest" description="Disordered" evidence="1">
    <location>
        <begin position="1"/>
        <end position="22"/>
    </location>
</feature>
<sequence>MTISFTGYSQVPFNPRTSDETPSETIYTVKGDFAMIGNTNLTLVGYTDSGTNSSAMKYVDIDIINDPNNNPTFNSSSADLIFSNENAAKPECSNIIYAGLYWMGRADNGVNSPNIFSVTTTDGVTKDLDKTKVLLKTPNTSGYVPITAKNSDVIYFQTGGTTENIFVGYAEITDYVRAGRDGTYTVADIALNEGTLGNTGLTGGWGMVVVYENFEMNWRDITVFDGYEYVGENDENTITASGFKAAPNGAINFKLGIMAGEGDRGLSEDYFAMEERNSGNFVDLEHANNTDNNFFNSSILTHSTLGNRYPELTNNTGLDIAVFNIDNNSNRFIDNDQIETRFQYGSTLDSYVIFNITFAVDAYVPEAEGIIATTSINGNPSPPTSSINPGENAEYQLQIKNTGSEAIENTVLTIPIPPEITHSGLDITTNVNTKYAPLDDYSAPNIVAPTPGNNGFIIWNLGTLPLPDTPNEVIADISFKFTVTTNCSILETLPNDAKISVGATISGKGATSETTFDYPLILGYETSGNCFGDPILAYSNVAIDHMGYVDEPPVIAAPSPLDIEGCTTTDITALSARYPYSPTESVNINDTYTDIVGYTVSGGTIASITYRDAITTSSDCLQITRTFTVTNTCGTLKL</sequence>
<feature type="compositionally biased region" description="Polar residues" evidence="1">
    <location>
        <begin position="1"/>
        <end position="16"/>
    </location>
</feature>
<proteinExistence type="predicted"/>
<organism evidence="2 3">
    <name type="scientific">Pseudalgibacter alginicilyticus</name>
    <dbReference type="NCBI Taxonomy" id="1736674"/>
    <lineage>
        <taxon>Bacteria</taxon>
        <taxon>Pseudomonadati</taxon>
        <taxon>Bacteroidota</taxon>
        <taxon>Flavobacteriia</taxon>
        <taxon>Flavobacteriales</taxon>
        <taxon>Flavobacteriaceae</taxon>
        <taxon>Pseudalgibacter</taxon>
    </lineage>
</organism>
<accession>A0A0P0D5M0</accession>
<dbReference type="EMBL" id="CP012898">
    <property type="protein sequence ID" value="ALJ03944.1"/>
    <property type="molecule type" value="Genomic_DNA"/>
</dbReference>
<name>A0A0P0D5M0_9FLAO</name>
<reference evidence="2 3" key="1">
    <citation type="submission" date="2015-10" db="EMBL/GenBank/DDBJ databases">
        <authorList>
            <person name="Gilbert D.G."/>
        </authorList>
    </citation>
    <scope>NUCLEOTIDE SEQUENCE [LARGE SCALE GENOMIC DNA]</scope>
    <source>
        <strain evidence="3">HZ-22</strain>
    </source>
</reference>
<dbReference type="RefSeq" id="WP_054724179.1">
    <property type="nucleotide sequence ID" value="NZ_CP012898.1"/>
</dbReference>
<protein>
    <recommendedName>
        <fullName evidence="4">DUF11 domain-containing protein</fullName>
    </recommendedName>
</protein>
<dbReference type="STRING" id="1736674.APS56_01715"/>
<keyword evidence="3" id="KW-1185">Reference proteome</keyword>
<dbReference type="KEGG" id="ahz:APS56_01715"/>
<evidence type="ECO:0000313" key="3">
    <source>
        <dbReference type="Proteomes" id="UP000057981"/>
    </source>
</evidence>
<dbReference type="OrthoDB" id="599464at2"/>
<dbReference type="AlphaFoldDB" id="A0A0P0D5M0"/>
<evidence type="ECO:0000313" key="2">
    <source>
        <dbReference type="EMBL" id="ALJ03944.1"/>
    </source>
</evidence>
<evidence type="ECO:0000256" key="1">
    <source>
        <dbReference type="SAM" id="MobiDB-lite"/>
    </source>
</evidence>
<evidence type="ECO:0008006" key="4">
    <source>
        <dbReference type="Google" id="ProtNLM"/>
    </source>
</evidence>